<proteinExistence type="inferred from homology"/>
<dbReference type="PANTHER" id="PTHR30290">
    <property type="entry name" value="PERIPLASMIC BINDING COMPONENT OF ABC TRANSPORTER"/>
    <property type="match status" value="1"/>
</dbReference>
<dbReference type="EMBL" id="CP036402">
    <property type="protein sequence ID" value="QBI20724.1"/>
    <property type="molecule type" value="Genomic_DNA"/>
</dbReference>
<comment type="similarity">
    <text evidence="1">Belongs to the bacterial solute-binding protein 5 family.</text>
</comment>
<dbReference type="Gene3D" id="3.40.190.10">
    <property type="entry name" value="Periplasmic binding protein-like II"/>
    <property type="match status" value="1"/>
</dbReference>
<dbReference type="CDD" id="cd00995">
    <property type="entry name" value="PBP2_NikA_DppA_OppA_like"/>
    <property type="match status" value="1"/>
</dbReference>
<keyword evidence="3" id="KW-0732">Signal</keyword>
<dbReference type="PANTHER" id="PTHR30290:SF9">
    <property type="entry name" value="OLIGOPEPTIDE-BINDING PROTEIN APPA"/>
    <property type="match status" value="1"/>
</dbReference>
<keyword evidence="2" id="KW-0813">Transport</keyword>
<dbReference type="Pfam" id="PF00496">
    <property type="entry name" value="SBP_bac_5"/>
    <property type="match status" value="1"/>
</dbReference>
<evidence type="ECO:0000256" key="3">
    <source>
        <dbReference type="ARBA" id="ARBA00022729"/>
    </source>
</evidence>
<dbReference type="GO" id="GO:1904680">
    <property type="term" value="F:peptide transmembrane transporter activity"/>
    <property type="evidence" value="ECO:0007669"/>
    <property type="project" value="TreeGrafter"/>
</dbReference>
<evidence type="ECO:0000259" key="5">
    <source>
        <dbReference type="Pfam" id="PF00496"/>
    </source>
</evidence>
<protein>
    <submittedName>
        <fullName evidence="6">ABC transporter substrate-binding protein</fullName>
    </submittedName>
</protein>
<feature type="domain" description="Solute-binding protein family 5" evidence="5">
    <location>
        <begin position="133"/>
        <end position="589"/>
    </location>
</feature>
<gene>
    <name evidence="6" type="ORF">ER308_14910</name>
</gene>
<organism evidence="6 7">
    <name type="scientific">Egibacter rhizosphaerae</name>
    <dbReference type="NCBI Taxonomy" id="1670831"/>
    <lineage>
        <taxon>Bacteria</taxon>
        <taxon>Bacillati</taxon>
        <taxon>Actinomycetota</taxon>
        <taxon>Nitriliruptoria</taxon>
        <taxon>Egibacterales</taxon>
        <taxon>Egibacteraceae</taxon>
        <taxon>Egibacter</taxon>
    </lineage>
</organism>
<dbReference type="KEGG" id="erz:ER308_14910"/>
<dbReference type="Proteomes" id="UP000291469">
    <property type="component" value="Chromosome"/>
</dbReference>
<dbReference type="AlphaFoldDB" id="A0A411YHI3"/>
<dbReference type="RefSeq" id="WP_131155717.1">
    <property type="nucleotide sequence ID" value="NZ_CP036402.1"/>
</dbReference>
<dbReference type="SUPFAM" id="SSF53850">
    <property type="entry name" value="Periplasmic binding protein-like II"/>
    <property type="match status" value="1"/>
</dbReference>
<reference evidence="6 7" key="1">
    <citation type="submission" date="2019-01" db="EMBL/GenBank/DDBJ databases">
        <title>Egibacter rhizosphaerae EGI 80759T.</title>
        <authorList>
            <person name="Chen D.-D."/>
            <person name="Tian Y."/>
            <person name="Jiao J.-Y."/>
            <person name="Zhang X.-T."/>
            <person name="Zhang Y.-G."/>
            <person name="Zhang Y."/>
            <person name="Xiao M."/>
            <person name="Shu W.-S."/>
            <person name="Li W.-J."/>
        </authorList>
    </citation>
    <scope>NUCLEOTIDE SEQUENCE [LARGE SCALE GENOMIC DNA]</scope>
    <source>
        <strain evidence="6 7">EGI 80759</strain>
    </source>
</reference>
<dbReference type="GO" id="GO:0015833">
    <property type="term" value="P:peptide transport"/>
    <property type="evidence" value="ECO:0007669"/>
    <property type="project" value="TreeGrafter"/>
</dbReference>
<dbReference type="InterPro" id="IPR000914">
    <property type="entry name" value="SBP_5_dom"/>
</dbReference>
<dbReference type="Gene3D" id="3.10.105.10">
    <property type="entry name" value="Dipeptide-binding Protein, Domain 3"/>
    <property type="match status" value="1"/>
</dbReference>
<dbReference type="InterPro" id="IPR039424">
    <property type="entry name" value="SBP_5"/>
</dbReference>
<accession>A0A411YHI3</accession>
<feature type="region of interest" description="Disordered" evidence="4">
    <location>
        <begin position="29"/>
        <end position="81"/>
    </location>
</feature>
<evidence type="ECO:0000313" key="7">
    <source>
        <dbReference type="Proteomes" id="UP000291469"/>
    </source>
</evidence>
<sequence>MTGLARCHRRWLLVGVAIVVLAAACERDGAEDDATDRDEDHEVGAGEGSEADEEARADDEARADEGDGDAGPPGGGLPDAGADGGFTYNVGVFKGPATANFWAYFNAPDTWTGYVLEPTSCALYDLPAPTFALAPELAAEDWPQARHDDDAWVVEVRLRDGLRWSDGEPLTAHDLAFTWDTIVDLELGGGWFGAYEPETLEAGITTGVTAVDDTTVRFEFSGEPGLATWPMGLGNAPIMPAHHWDEIVDEAQDAEALLEASGEGAPTCGPFTLDEVEPGAFAVAEANEHYALTGATVTHYADGSVEIDADDLEGRFGATDSQDDESLASYTVGPFAGEAHYEVSSDPSVAVGALVDGEVDVVLPGPGLGEAAEDALFEADTVETVANPTYGLHYLGFNLSHEPMADRAFRQAVATVVDREFITDTVMGGAAEPRYTFLPPANEGWYDEARAAEVADRWRYDDMGARVEAAQEVLADAGYTWDGAEPEAPEEEAIVRGEGLRDPQGEPVREVELAHPTAGYDPLRHTAGLHIADFVDQLGVPVDAQATEFGQLLDRVDPTDGPEHDLVILGFGLGSPAFPVFYEDFWTSASPVNNAAFAHEAYDEAAEAFARADELADARRVVWEELEPILHDEVPHLPLFANPAVEGYRPDRVAYPYTDVLGGLGAVHGQPELVREPSD</sequence>
<dbReference type="OrthoDB" id="9764591at2"/>
<dbReference type="PROSITE" id="PS51257">
    <property type="entry name" value="PROKAR_LIPOPROTEIN"/>
    <property type="match status" value="1"/>
</dbReference>
<evidence type="ECO:0000313" key="6">
    <source>
        <dbReference type="EMBL" id="QBI20724.1"/>
    </source>
</evidence>
<evidence type="ECO:0000256" key="2">
    <source>
        <dbReference type="ARBA" id="ARBA00022448"/>
    </source>
</evidence>
<keyword evidence="7" id="KW-1185">Reference proteome</keyword>
<evidence type="ECO:0000256" key="1">
    <source>
        <dbReference type="ARBA" id="ARBA00005695"/>
    </source>
</evidence>
<evidence type="ECO:0000256" key="4">
    <source>
        <dbReference type="SAM" id="MobiDB-lite"/>
    </source>
</evidence>
<feature type="compositionally biased region" description="Gly residues" evidence="4">
    <location>
        <begin position="69"/>
        <end position="81"/>
    </location>
</feature>
<name>A0A411YHI3_9ACTN</name>